<evidence type="ECO:0000313" key="2">
    <source>
        <dbReference type="EMBL" id="EPH40316.1"/>
    </source>
</evidence>
<accession>S3Z9C1</accession>
<gene>
    <name evidence="2" type="ORF">STRAU_6579</name>
</gene>
<sequence length="219" mass="24628">MTREQLAAECERLGAVDLTYAAIVSIETGRRKPDGRRRREVTADELLALGLALAVPPLLLMLPLGREQQVPTVPGRAPRDPYTVWKWWTGEETPTLDGPIDGRYVPETQPIGEDGPKWSAAWAESAYPASLYPEFERRRQAVHRAYLRAEAAGKRKADKRGHTEAWADYTQRLEELANHIEDMARAGLQIPELRPGLIEDMLGLDMLRDPSIIQPRGTE</sequence>
<keyword evidence="1" id="KW-0472">Membrane</keyword>
<organism evidence="2 3">
    <name type="scientific">Streptomyces aurantiacus JA 4570</name>
    <dbReference type="NCBI Taxonomy" id="1286094"/>
    <lineage>
        <taxon>Bacteria</taxon>
        <taxon>Bacillati</taxon>
        <taxon>Actinomycetota</taxon>
        <taxon>Actinomycetes</taxon>
        <taxon>Kitasatosporales</taxon>
        <taxon>Streptomycetaceae</taxon>
        <taxon>Streptomyces</taxon>
        <taxon>Streptomyces aurantiacus group</taxon>
    </lineage>
</organism>
<keyword evidence="1" id="KW-0812">Transmembrane</keyword>
<evidence type="ECO:0000256" key="1">
    <source>
        <dbReference type="SAM" id="Phobius"/>
    </source>
</evidence>
<evidence type="ECO:0000313" key="3">
    <source>
        <dbReference type="Proteomes" id="UP000014629"/>
    </source>
</evidence>
<keyword evidence="1" id="KW-1133">Transmembrane helix</keyword>
<dbReference type="Proteomes" id="UP000014629">
    <property type="component" value="Unassembled WGS sequence"/>
</dbReference>
<dbReference type="AlphaFoldDB" id="S3Z9C1"/>
<keyword evidence="3" id="KW-1185">Reference proteome</keyword>
<feature type="transmembrane region" description="Helical" evidence="1">
    <location>
        <begin position="46"/>
        <end position="64"/>
    </location>
</feature>
<proteinExistence type="predicted"/>
<name>S3Z9C1_9ACTN</name>
<dbReference type="PATRIC" id="fig|1286094.4.peg.6500"/>
<dbReference type="EMBL" id="AOPZ01000422">
    <property type="protein sequence ID" value="EPH40316.1"/>
    <property type="molecule type" value="Genomic_DNA"/>
</dbReference>
<comment type="caution">
    <text evidence="2">The sequence shown here is derived from an EMBL/GenBank/DDBJ whole genome shotgun (WGS) entry which is preliminary data.</text>
</comment>
<protein>
    <submittedName>
        <fullName evidence="2">Uncharacterized protein</fullName>
    </submittedName>
</protein>
<reference evidence="2 3" key="1">
    <citation type="submission" date="2013-02" db="EMBL/GenBank/DDBJ databases">
        <title>Draft Genome Sequence of Streptomyces aurantiacus, Which Produces Setomimycin.</title>
        <authorList>
            <person name="Gruening B.A."/>
            <person name="Praeg A."/>
            <person name="Erxleben A."/>
            <person name="Guenther S."/>
            <person name="Mueller M."/>
        </authorList>
    </citation>
    <scope>NUCLEOTIDE SEQUENCE [LARGE SCALE GENOMIC DNA]</scope>
    <source>
        <strain evidence="2 3">JA 4570</strain>
    </source>
</reference>